<protein>
    <submittedName>
        <fullName evidence="2">Uncharacterized protein</fullName>
    </submittedName>
</protein>
<dbReference type="EMBL" id="VMNX01000004">
    <property type="protein sequence ID" value="MPY47647.1"/>
    <property type="molecule type" value="Genomic_DNA"/>
</dbReference>
<evidence type="ECO:0000256" key="1">
    <source>
        <dbReference type="SAM" id="MobiDB-lite"/>
    </source>
</evidence>
<evidence type="ECO:0000313" key="2">
    <source>
        <dbReference type="EMBL" id="MPY47647.1"/>
    </source>
</evidence>
<reference evidence="2 3" key="1">
    <citation type="submission" date="2019-09" db="EMBL/GenBank/DDBJ databases">
        <authorList>
            <person name="Duangmal K."/>
            <person name="Teo W.F.A."/>
            <person name="Lipun K."/>
        </authorList>
    </citation>
    <scope>NUCLEOTIDE SEQUENCE [LARGE SCALE GENOMIC DNA]</scope>
    <source>
        <strain evidence="2 3">K1PN6</strain>
    </source>
</reference>
<dbReference type="AlphaFoldDB" id="A0A5N8WK99"/>
<feature type="region of interest" description="Disordered" evidence="1">
    <location>
        <begin position="62"/>
        <end position="94"/>
    </location>
</feature>
<keyword evidence="3" id="KW-1185">Reference proteome</keyword>
<dbReference type="Proteomes" id="UP000373149">
    <property type="component" value="Unassembled WGS sequence"/>
</dbReference>
<gene>
    <name evidence="2" type="ORF">FPZ41_03180</name>
</gene>
<accession>A0A5N8WK99</accession>
<organism evidence="2 3">
    <name type="scientific">Streptomyces acidicola</name>
    <dbReference type="NCBI Taxonomy" id="2596892"/>
    <lineage>
        <taxon>Bacteria</taxon>
        <taxon>Bacillati</taxon>
        <taxon>Actinomycetota</taxon>
        <taxon>Actinomycetes</taxon>
        <taxon>Kitasatosporales</taxon>
        <taxon>Streptomycetaceae</taxon>
        <taxon>Streptomyces</taxon>
    </lineage>
</organism>
<proteinExistence type="predicted"/>
<sequence>MQRSAFPTRQSLALDDPGSLRGRFDRRGWWRALVDGGKGTAERDELGRRVIPRAALAAYAPARHGGRPGAARRTGGSGPCSSCSSPCRSGPTSSCRFGAPCCSHDLGSVRHSKHS</sequence>
<name>A0A5N8WK99_9ACTN</name>
<comment type="caution">
    <text evidence="2">The sequence shown here is derived from an EMBL/GenBank/DDBJ whole genome shotgun (WGS) entry which is preliminary data.</text>
</comment>
<evidence type="ECO:0000313" key="3">
    <source>
        <dbReference type="Proteomes" id="UP000373149"/>
    </source>
</evidence>